<dbReference type="GO" id="GO:0090514">
    <property type="term" value="P:L-tyrosine transmembrane import into vacuole"/>
    <property type="evidence" value="ECO:0007669"/>
    <property type="project" value="EnsemblFungi"/>
</dbReference>
<dbReference type="GO" id="GO:0061459">
    <property type="term" value="F:L-arginine transmembrane transporter activity"/>
    <property type="evidence" value="ECO:0007669"/>
    <property type="project" value="EnsemblFungi"/>
</dbReference>
<comment type="subcellular location">
    <subcellularLocation>
        <location evidence="1">Vacuole membrane</location>
        <topology evidence="1">Multi-pass membrane protein</topology>
    </subcellularLocation>
</comment>
<keyword evidence="12" id="KW-1185">Reference proteome</keyword>
<keyword evidence="5 9" id="KW-0812">Transmembrane</keyword>
<dbReference type="EMBL" id="KQ964436">
    <property type="protein sequence ID" value="KXN73490.1"/>
    <property type="molecule type" value="Genomic_DNA"/>
</dbReference>
<dbReference type="STRING" id="796925.A0A137PES9"/>
<name>A0A137PES9_CONC2</name>
<feature type="transmembrane region" description="Helical" evidence="9">
    <location>
        <begin position="438"/>
        <end position="457"/>
    </location>
</feature>
<gene>
    <name evidence="11" type="ORF">CONCODRAFT_77342</name>
</gene>
<dbReference type="GO" id="GO:0005313">
    <property type="term" value="F:L-glutamate transmembrane transporter activity"/>
    <property type="evidence" value="ECO:0007669"/>
    <property type="project" value="EnsemblFungi"/>
</dbReference>
<evidence type="ECO:0000313" key="12">
    <source>
        <dbReference type="Proteomes" id="UP000070444"/>
    </source>
</evidence>
<dbReference type="Proteomes" id="UP000070444">
    <property type="component" value="Unassembled WGS sequence"/>
</dbReference>
<feature type="transmembrane region" description="Helical" evidence="9">
    <location>
        <begin position="308"/>
        <end position="327"/>
    </location>
</feature>
<feature type="transmembrane region" description="Helical" evidence="9">
    <location>
        <begin position="126"/>
        <end position="148"/>
    </location>
</feature>
<evidence type="ECO:0000256" key="4">
    <source>
        <dbReference type="ARBA" id="ARBA00022554"/>
    </source>
</evidence>
<protein>
    <recommendedName>
        <fullName evidence="10">Amino acid transporter transmembrane domain-containing protein</fullName>
    </recommendedName>
</protein>
<dbReference type="Pfam" id="PF01490">
    <property type="entry name" value="Aa_trans"/>
    <property type="match status" value="1"/>
</dbReference>
<dbReference type="InterPro" id="IPR013057">
    <property type="entry name" value="AA_transpt_TM"/>
</dbReference>
<sequence>MEAANEHNDSHLTHRKSSFIEPHDLAIEVAPSSSQTTNLEHATISKEHTGTVTSSIINLSNTILGAGMLAMPAAFANVGLLGGIFLVTYSGFMSGAGLYLLSLAAKQVGHRSTSFFSVSQITYPQASLYVDLAIAIKCFGVSISYLIIIGDLMPQVLAYFNVPEASIFMDRKTWITLFMTFIIPLSFLKKLDSLRYTSSVALGSVFYVLLVVIFNMFNTSIEFPDWSEIRLLHFDMNFFSILPVFVFGFTCHQNIFSIFNELQDNAQTKINSVIKGSIFNGLAVYQAIGALGYITFGNSVKSNILSMYQNSPIITFGRLAVVFLVLFSYPLQVHPCRACVLKIVSGYKAFFGSYAPVGDGDVENNSQPNQQISPATDDSHTLFNIITICIIFFGYLISISVSQLDLVLSFVGSTGSTAISFILPGIFYLKISSQLKRIVYGFLVMILCLTFNFRKLLVY</sequence>
<dbReference type="GO" id="GO:0090518">
    <property type="term" value="P:L-arginine transmembrane import into vacuole"/>
    <property type="evidence" value="ECO:0007669"/>
    <property type="project" value="EnsemblFungi"/>
</dbReference>
<dbReference type="GO" id="GO:0005302">
    <property type="term" value="F:L-tyrosine transmembrane transporter activity"/>
    <property type="evidence" value="ECO:0007669"/>
    <property type="project" value="EnsemblFungi"/>
</dbReference>
<keyword evidence="7 9" id="KW-1133">Transmembrane helix</keyword>
<keyword evidence="4" id="KW-0926">Vacuole</keyword>
<evidence type="ECO:0000256" key="8">
    <source>
        <dbReference type="ARBA" id="ARBA00023136"/>
    </source>
</evidence>
<dbReference type="GO" id="GO:0090515">
    <property type="term" value="P:L-glutamate transmembrane import into vacuole"/>
    <property type="evidence" value="ECO:0007669"/>
    <property type="project" value="EnsemblFungi"/>
</dbReference>
<feature type="transmembrane region" description="Helical" evidence="9">
    <location>
        <begin position="382"/>
        <end position="401"/>
    </location>
</feature>
<proteinExistence type="inferred from homology"/>
<evidence type="ECO:0000256" key="3">
    <source>
        <dbReference type="ARBA" id="ARBA00022448"/>
    </source>
</evidence>
<evidence type="ECO:0000256" key="2">
    <source>
        <dbReference type="ARBA" id="ARBA00008066"/>
    </source>
</evidence>
<evidence type="ECO:0000256" key="6">
    <source>
        <dbReference type="ARBA" id="ARBA00022970"/>
    </source>
</evidence>
<dbReference type="PANTHER" id="PTHR22950:SF678">
    <property type="entry name" value="VACUOLAR AMINO ACID TRANSPORTER 5-RELATED"/>
    <property type="match status" value="1"/>
</dbReference>
<dbReference type="GO" id="GO:0000329">
    <property type="term" value="C:fungal-type vacuole membrane"/>
    <property type="evidence" value="ECO:0007669"/>
    <property type="project" value="EnsemblFungi"/>
</dbReference>
<dbReference type="PANTHER" id="PTHR22950">
    <property type="entry name" value="AMINO ACID TRANSPORTER"/>
    <property type="match status" value="1"/>
</dbReference>
<dbReference type="GO" id="GO:0015194">
    <property type="term" value="F:L-serine transmembrane transporter activity"/>
    <property type="evidence" value="ECO:0007669"/>
    <property type="project" value="EnsemblFungi"/>
</dbReference>
<dbReference type="GO" id="GO:0090516">
    <property type="term" value="P:L-serine transmembrane import into vacuole"/>
    <property type="evidence" value="ECO:0007669"/>
    <property type="project" value="EnsemblFungi"/>
</dbReference>
<feature type="transmembrane region" description="Helical" evidence="9">
    <location>
        <begin position="200"/>
        <end position="217"/>
    </location>
</feature>
<keyword evidence="3" id="KW-0813">Transport</keyword>
<evidence type="ECO:0000313" key="11">
    <source>
        <dbReference type="EMBL" id="KXN73490.1"/>
    </source>
</evidence>
<evidence type="ECO:0000256" key="1">
    <source>
        <dbReference type="ARBA" id="ARBA00004128"/>
    </source>
</evidence>
<comment type="similarity">
    <text evidence="2">Belongs to the amino acid/polyamine transporter 2 family.</text>
</comment>
<feature type="transmembrane region" description="Helical" evidence="9">
    <location>
        <begin position="277"/>
        <end position="296"/>
    </location>
</feature>
<feature type="transmembrane region" description="Helical" evidence="9">
    <location>
        <begin position="81"/>
        <end position="105"/>
    </location>
</feature>
<reference evidence="11 12" key="1">
    <citation type="journal article" date="2015" name="Genome Biol. Evol.">
        <title>Phylogenomic analyses indicate that early fungi evolved digesting cell walls of algal ancestors of land plants.</title>
        <authorList>
            <person name="Chang Y."/>
            <person name="Wang S."/>
            <person name="Sekimoto S."/>
            <person name="Aerts A.L."/>
            <person name="Choi C."/>
            <person name="Clum A."/>
            <person name="LaButti K.M."/>
            <person name="Lindquist E.A."/>
            <person name="Yee Ngan C."/>
            <person name="Ohm R.A."/>
            <person name="Salamov A.A."/>
            <person name="Grigoriev I.V."/>
            <person name="Spatafora J.W."/>
            <person name="Berbee M.L."/>
        </authorList>
    </citation>
    <scope>NUCLEOTIDE SEQUENCE [LARGE SCALE GENOMIC DNA]</scope>
    <source>
        <strain evidence="11 12">NRRL 28638</strain>
    </source>
</reference>
<feature type="transmembrane region" description="Helical" evidence="9">
    <location>
        <begin position="168"/>
        <end position="188"/>
    </location>
</feature>
<dbReference type="GO" id="GO:0015189">
    <property type="term" value="F:L-lysine transmembrane transporter activity"/>
    <property type="evidence" value="ECO:0007669"/>
    <property type="project" value="EnsemblFungi"/>
</dbReference>
<keyword evidence="6" id="KW-0029">Amino-acid transport</keyword>
<dbReference type="GO" id="GO:0090513">
    <property type="term" value="P:L-histidine transmembrane import into vacuole"/>
    <property type="evidence" value="ECO:0007669"/>
    <property type="project" value="EnsemblFungi"/>
</dbReference>
<evidence type="ECO:0000259" key="10">
    <source>
        <dbReference type="Pfam" id="PF01490"/>
    </source>
</evidence>
<keyword evidence="8 9" id="KW-0472">Membrane</keyword>
<dbReference type="AlphaFoldDB" id="A0A137PES9"/>
<feature type="transmembrane region" description="Helical" evidence="9">
    <location>
        <begin position="56"/>
        <end position="75"/>
    </location>
</feature>
<evidence type="ECO:0000256" key="5">
    <source>
        <dbReference type="ARBA" id="ARBA00022692"/>
    </source>
</evidence>
<feature type="transmembrane region" description="Helical" evidence="9">
    <location>
        <begin position="237"/>
        <end position="256"/>
    </location>
</feature>
<dbReference type="GO" id="GO:0005290">
    <property type="term" value="F:L-histidine transmembrane transporter activity"/>
    <property type="evidence" value="ECO:0007669"/>
    <property type="project" value="EnsemblFungi"/>
</dbReference>
<evidence type="ECO:0000256" key="9">
    <source>
        <dbReference type="SAM" id="Phobius"/>
    </source>
</evidence>
<evidence type="ECO:0000256" key="7">
    <source>
        <dbReference type="ARBA" id="ARBA00022989"/>
    </source>
</evidence>
<dbReference type="OMA" id="DSIHHQR"/>
<feature type="domain" description="Amino acid transporter transmembrane" evidence="10">
    <location>
        <begin position="48"/>
        <end position="435"/>
    </location>
</feature>
<feature type="transmembrane region" description="Helical" evidence="9">
    <location>
        <begin position="407"/>
        <end position="429"/>
    </location>
</feature>
<organism evidence="11 12">
    <name type="scientific">Conidiobolus coronatus (strain ATCC 28846 / CBS 209.66 / NRRL 28638)</name>
    <name type="common">Delacroixia coronata</name>
    <dbReference type="NCBI Taxonomy" id="796925"/>
    <lineage>
        <taxon>Eukaryota</taxon>
        <taxon>Fungi</taxon>
        <taxon>Fungi incertae sedis</taxon>
        <taxon>Zoopagomycota</taxon>
        <taxon>Entomophthoromycotina</taxon>
        <taxon>Entomophthoromycetes</taxon>
        <taxon>Entomophthorales</taxon>
        <taxon>Ancylistaceae</taxon>
        <taxon>Conidiobolus</taxon>
    </lineage>
</organism>
<accession>A0A137PES9</accession>
<dbReference type="GO" id="GO:0090517">
    <property type="term" value="P:L-lysine transmembrane import into vacuole"/>
    <property type="evidence" value="ECO:0007669"/>
    <property type="project" value="EnsemblFungi"/>
</dbReference>
<dbReference type="OrthoDB" id="438545at2759"/>